<evidence type="ECO:0000313" key="3">
    <source>
        <dbReference type="Proteomes" id="UP000712600"/>
    </source>
</evidence>
<dbReference type="GO" id="GO:0051082">
    <property type="term" value="F:unfolded protein binding"/>
    <property type="evidence" value="ECO:0007669"/>
    <property type="project" value="InterPro"/>
</dbReference>
<reference evidence="2" key="1">
    <citation type="submission" date="2019-12" db="EMBL/GenBank/DDBJ databases">
        <title>Genome sequencing and annotation of Brassica cretica.</title>
        <authorList>
            <person name="Studholme D.J."/>
            <person name="Sarris P."/>
        </authorList>
    </citation>
    <scope>NUCLEOTIDE SEQUENCE</scope>
    <source>
        <strain evidence="2">PFS-109/04</strain>
        <tissue evidence="2">Leaf</tissue>
    </source>
</reference>
<evidence type="ECO:0008006" key="4">
    <source>
        <dbReference type="Google" id="ProtNLM"/>
    </source>
</evidence>
<dbReference type="PANTHER" id="PTHR11073:SF39">
    <property type="entry name" value="CALRETICULIN"/>
    <property type="match status" value="1"/>
</dbReference>
<dbReference type="Proteomes" id="UP000712600">
    <property type="component" value="Unassembled WGS sequence"/>
</dbReference>
<evidence type="ECO:0000256" key="1">
    <source>
        <dbReference type="SAM" id="MobiDB-lite"/>
    </source>
</evidence>
<proteinExistence type="predicted"/>
<feature type="region of interest" description="Disordered" evidence="1">
    <location>
        <begin position="64"/>
        <end position="96"/>
    </location>
</feature>
<protein>
    <recommendedName>
        <fullName evidence="4">Calreticulin</fullName>
    </recommendedName>
</protein>
<dbReference type="GO" id="GO:0006457">
    <property type="term" value="P:protein folding"/>
    <property type="evidence" value="ECO:0007669"/>
    <property type="project" value="InterPro"/>
</dbReference>
<dbReference type="Gene3D" id="2.60.120.200">
    <property type="match status" value="1"/>
</dbReference>
<dbReference type="GO" id="GO:0005789">
    <property type="term" value="C:endoplasmic reticulum membrane"/>
    <property type="evidence" value="ECO:0007669"/>
    <property type="project" value="TreeGrafter"/>
</dbReference>
<evidence type="ECO:0000313" key="2">
    <source>
        <dbReference type="EMBL" id="KAF3571055.1"/>
    </source>
</evidence>
<gene>
    <name evidence="2" type="ORF">F2Q69_00060489</name>
</gene>
<name>A0A8S9RED9_BRACR</name>
<dbReference type="GO" id="GO:0036503">
    <property type="term" value="P:ERAD pathway"/>
    <property type="evidence" value="ECO:0007669"/>
    <property type="project" value="TreeGrafter"/>
</dbReference>
<dbReference type="GO" id="GO:0005509">
    <property type="term" value="F:calcium ion binding"/>
    <property type="evidence" value="ECO:0007669"/>
    <property type="project" value="InterPro"/>
</dbReference>
<dbReference type="EMBL" id="QGKX02000095">
    <property type="protein sequence ID" value="KAF3571055.1"/>
    <property type="molecule type" value="Genomic_DNA"/>
</dbReference>
<organism evidence="2 3">
    <name type="scientific">Brassica cretica</name>
    <name type="common">Mustard</name>
    <dbReference type="NCBI Taxonomy" id="69181"/>
    <lineage>
        <taxon>Eukaryota</taxon>
        <taxon>Viridiplantae</taxon>
        <taxon>Streptophyta</taxon>
        <taxon>Embryophyta</taxon>
        <taxon>Tracheophyta</taxon>
        <taxon>Spermatophyta</taxon>
        <taxon>Magnoliopsida</taxon>
        <taxon>eudicotyledons</taxon>
        <taxon>Gunneridae</taxon>
        <taxon>Pentapetalae</taxon>
        <taxon>rosids</taxon>
        <taxon>malvids</taxon>
        <taxon>Brassicales</taxon>
        <taxon>Brassicaceae</taxon>
        <taxon>Brassiceae</taxon>
        <taxon>Brassica</taxon>
    </lineage>
</organism>
<dbReference type="AlphaFoldDB" id="A0A8S9RED9"/>
<accession>A0A8S9RED9</accession>
<feature type="compositionally biased region" description="Basic and acidic residues" evidence="1">
    <location>
        <begin position="64"/>
        <end position="82"/>
    </location>
</feature>
<sequence length="129" mass="15180">MYSSNQIEFEDDPDLYVLKPIKYIGIEVWQVKAGSIFDNILITDDPQYARTMVDDYFEQHRELRKREKLEKKRNHGRQEKKGERRGRRGTTGMETGGGVTKGLIHVITWMITMTSCKARWWPFLAVTNQ</sequence>
<comment type="caution">
    <text evidence="2">The sequence shown here is derived from an EMBL/GenBank/DDBJ whole genome shotgun (WGS) entry which is preliminary data.</text>
</comment>
<dbReference type="InterPro" id="IPR001580">
    <property type="entry name" value="Calret/calnex"/>
</dbReference>
<dbReference type="PANTHER" id="PTHR11073">
    <property type="entry name" value="CALRETICULIN AND CALNEXIN"/>
    <property type="match status" value="1"/>
</dbReference>